<reference evidence="2 3" key="1">
    <citation type="journal article" date="2019" name="Nat. Microbiol.">
        <title>Mediterranean grassland soil C-N compound turnover is dependent on rainfall and depth, and is mediated by genomically divergent microorganisms.</title>
        <authorList>
            <person name="Diamond S."/>
            <person name="Andeer P.F."/>
            <person name="Li Z."/>
            <person name="Crits-Christoph A."/>
            <person name="Burstein D."/>
            <person name="Anantharaman K."/>
            <person name="Lane K.R."/>
            <person name="Thomas B.C."/>
            <person name="Pan C."/>
            <person name="Northen T.R."/>
            <person name="Banfield J.F."/>
        </authorList>
    </citation>
    <scope>NUCLEOTIDE SEQUENCE [LARGE SCALE GENOMIC DNA]</scope>
    <source>
        <strain evidence="2">NP_8</strain>
    </source>
</reference>
<organism evidence="2 3">
    <name type="scientific">Candidatus Segetimicrobium genomatis</name>
    <dbReference type="NCBI Taxonomy" id="2569760"/>
    <lineage>
        <taxon>Bacteria</taxon>
        <taxon>Bacillati</taxon>
        <taxon>Candidatus Sysuimicrobiota</taxon>
        <taxon>Candidatus Sysuimicrobiia</taxon>
        <taxon>Candidatus Sysuimicrobiales</taxon>
        <taxon>Candidatus Segetimicrobiaceae</taxon>
        <taxon>Candidatus Segetimicrobium</taxon>
    </lineage>
</organism>
<dbReference type="EMBL" id="VBAP01000135">
    <property type="protein sequence ID" value="TMI70735.1"/>
    <property type="molecule type" value="Genomic_DNA"/>
</dbReference>
<name>A0A537IHI1_9BACT</name>
<gene>
    <name evidence="2" type="ORF">E6H05_13335</name>
</gene>
<accession>A0A537IHI1</accession>
<comment type="caution">
    <text evidence="2">The sequence shown here is derived from an EMBL/GenBank/DDBJ whole genome shotgun (WGS) entry which is preliminary data.</text>
</comment>
<dbReference type="AlphaFoldDB" id="A0A537IHI1"/>
<proteinExistence type="predicted"/>
<dbReference type="Proteomes" id="UP000318834">
    <property type="component" value="Unassembled WGS sequence"/>
</dbReference>
<evidence type="ECO:0000313" key="3">
    <source>
        <dbReference type="Proteomes" id="UP000318834"/>
    </source>
</evidence>
<keyword evidence="1" id="KW-0732">Signal</keyword>
<sequence length="145" mass="14826">MRLTGLMLVVGLVAIISSAALGADMMAAAKTELGTASTHAGFAAQYDAVAEVELHLHHVVNCLEGPAGKNYNMGAGNVCQGQGNGIFADLKDSGMAGAHALPYAEIADQVANWGLQQTMSKDLGRAKAAAAAAKAVIQLAMDNFK</sequence>
<evidence type="ECO:0008006" key="4">
    <source>
        <dbReference type="Google" id="ProtNLM"/>
    </source>
</evidence>
<evidence type="ECO:0000256" key="1">
    <source>
        <dbReference type="SAM" id="SignalP"/>
    </source>
</evidence>
<protein>
    <recommendedName>
        <fullName evidence="4">DUF3015 domain-containing protein</fullName>
    </recommendedName>
</protein>
<feature type="signal peptide" evidence="1">
    <location>
        <begin position="1"/>
        <end position="22"/>
    </location>
</feature>
<feature type="chain" id="PRO_5021843448" description="DUF3015 domain-containing protein" evidence="1">
    <location>
        <begin position="23"/>
        <end position="145"/>
    </location>
</feature>
<evidence type="ECO:0000313" key="2">
    <source>
        <dbReference type="EMBL" id="TMI70735.1"/>
    </source>
</evidence>